<dbReference type="Gene3D" id="3.80.10.10">
    <property type="entry name" value="Ribonuclease Inhibitor"/>
    <property type="match status" value="1"/>
</dbReference>
<evidence type="ECO:0000256" key="2">
    <source>
        <dbReference type="ARBA" id="ARBA00022729"/>
    </source>
</evidence>
<dbReference type="InterPro" id="IPR032675">
    <property type="entry name" value="LRR_dom_sf"/>
</dbReference>
<proteinExistence type="predicted"/>
<organism evidence="5 6">
    <name type="scientific">Anopheles maculatus</name>
    <dbReference type="NCBI Taxonomy" id="74869"/>
    <lineage>
        <taxon>Eukaryota</taxon>
        <taxon>Metazoa</taxon>
        <taxon>Ecdysozoa</taxon>
        <taxon>Arthropoda</taxon>
        <taxon>Hexapoda</taxon>
        <taxon>Insecta</taxon>
        <taxon>Pterygota</taxon>
        <taxon>Neoptera</taxon>
        <taxon>Endopterygota</taxon>
        <taxon>Diptera</taxon>
        <taxon>Nematocera</taxon>
        <taxon>Culicoidea</taxon>
        <taxon>Culicidae</taxon>
        <taxon>Anophelinae</taxon>
        <taxon>Anopheles</taxon>
        <taxon>Anopheles maculatus group</taxon>
    </lineage>
</organism>
<dbReference type="SUPFAM" id="SSF52058">
    <property type="entry name" value="L domain-like"/>
    <property type="match status" value="1"/>
</dbReference>
<evidence type="ECO:0000256" key="3">
    <source>
        <dbReference type="ARBA" id="ARBA00022737"/>
    </source>
</evidence>
<reference evidence="6" key="1">
    <citation type="submission" date="2013-09" db="EMBL/GenBank/DDBJ databases">
        <title>The Genome Sequence of Anopheles maculatus species B.</title>
        <authorList>
            <consortium name="The Broad Institute Genomics Platform"/>
            <person name="Neafsey D.E."/>
            <person name="Besansky N."/>
            <person name="Howell P."/>
            <person name="Walton C."/>
            <person name="Young S.K."/>
            <person name="Zeng Q."/>
            <person name="Gargeya S."/>
            <person name="Fitzgerald M."/>
            <person name="Haas B."/>
            <person name="Abouelleil A."/>
            <person name="Allen A.W."/>
            <person name="Alvarado L."/>
            <person name="Arachchi H.M."/>
            <person name="Berlin A.M."/>
            <person name="Chapman S.B."/>
            <person name="Gainer-Dewar J."/>
            <person name="Goldberg J."/>
            <person name="Griggs A."/>
            <person name="Gujja S."/>
            <person name="Hansen M."/>
            <person name="Howarth C."/>
            <person name="Imamovic A."/>
            <person name="Ireland A."/>
            <person name="Larimer J."/>
            <person name="McCowan C."/>
            <person name="Murphy C."/>
            <person name="Pearson M."/>
            <person name="Poon T.W."/>
            <person name="Priest M."/>
            <person name="Roberts A."/>
            <person name="Saif S."/>
            <person name="Shea T."/>
            <person name="Sisk P."/>
            <person name="Sykes S."/>
            <person name="Wortman J."/>
            <person name="Nusbaum C."/>
            <person name="Birren B."/>
        </authorList>
    </citation>
    <scope>NUCLEOTIDE SEQUENCE [LARGE SCALE GENOMIC DNA]</scope>
    <source>
        <strain evidence="6">maculatus3</strain>
    </source>
</reference>
<sequence length="419" mass="47939">MELYEGWIQRIEPGAFEKLSKLIKLSVQEQNITLLEDYTFRGLEALVHLDLEVSKLRSIAPHAFDGLKSLERLHLSENSLTHLPDEIFDNIGSLYALDVSYNRLKSFIYPNLKAEKLTLHYNSLTRLHINDHMRFVLANDNRIRTITGTGRHVTELRLNDNAISDVTAIARMTNLTKLCLSNNPLQPDSVFASLTNLQALLLSNTSIEISESTFANLSSMILLDLSFNKLTRLNFRMLSSMNDLETLIVAHNRIQMINFIELREYLPELQILEICDNGWNETYMEHMLLQMKQHRLWRYREKIPKIQLFREYFNDLCVLILYGDFGKDSDYSINYDLVTQGNESEALYPTSSPSLAHEDSGTDKSTDTPTTPPENNSDLEPTLAVSLNITTNTLPSEDHIAPDDQLKVVGPSPLYVVFQ</sequence>
<dbReference type="PANTHER" id="PTHR24373">
    <property type="entry name" value="SLIT RELATED LEUCINE-RICH REPEAT NEURONAL PROTEIN"/>
    <property type="match status" value="1"/>
</dbReference>
<dbReference type="VEuPathDB" id="VectorBase:AMAM019528"/>
<dbReference type="InterPro" id="IPR001611">
    <property type="entry name" value="Leu-rich_rpt"/>
</dbReference>
<keyword evidence="3" id="KW-0677">Repeat</keyword>
<evidence type="ECO:0008006" key="7">
    <source>
        <dbReference type="Google" id="ProtNLM"/>
    </source>
</evidence>
<dbReference type="EnsemblMetazoa" id="AMAM019528-RA">
    <property type="protein sequence ID" value="AMAM019528-PA"/>
    <property type="gene ID" value="AMAM019528"/>
</dbReference>
<dbReference type="SMART" id="SM00369">
    <property type="entry name" value="LRR_TYP"/>
    <property type="match status" value="6"/>
</dbReference>
<evidence type="ECO:0000313" key="6">
    <source>
        <dbReference type="Proteomes" id="UP000075901"/>
    </source>
</evidence>
<dbReference type="InterPro" id="IPR050328">
    <property type="entry name" value="Dev_Immune_Receptor"/>
</dbReference>
<keyword evidence="1" id="KW-0433">Leucine-rich repeat</keyword>
<reference evidence="5" key="2">
    <citation type="submission" date="2020-05" db="UniProtKB">
        <authorList>
            <consortium name="EnsemblMetazoa"/>
        </authorList>
    </citation>
    <scope>IDENTIFICATION</scope>
    <source>
        <strain evidence="5">maculatus3</strain>
    </source>
</reference>
<feature type="region of interest" description="Disordered" evidence="4">
    <location>
        <begin position="345"/>
        <end position="381"/>
    </location>
</feature>
<dbReference type="Proteomes" id="UP000075901">
    <property type="component" value="Unassembled WGS sequence"/>
</dbReference>
<dbReference type="Pfam" id="PF13855">
    <property type="entry name" value="LRR_8"/>
    <property type="match status" value="3"/>
</dbReference>
<protein>
    <recommendedName>
        <fullName evidence="7">Leucine rich immune protein (Coil-less)</fullName>
    </recommendedName>
</protein>
<accession>A0A182T4L7</accession>
<keyword evidence="6" id="KW-1185">Reference proteome</keyword>
<dbReference type="PANTHER" id="PTHR24373:SF275">
    <property type="entry name" value="TIR DOMAIN-CONTAINING PROTEIN"/>
    <property type="match status" value="1"/>
</dbReference>
<evidence type="ECO:0000256" key="1">
    <source>
        <dbReference type="ARBA" id="ARBA00022614"/>
    </source>
</evidence>
<feature type="compositionally biased region" description="Basic and acidic residues" evidence="4">
    <location>
        <begin position="356"/>
        <end position="366"/>
    </location>
</feature>
<name>A0A182T4L7_9DIPT</name>
<dbReference type="AlphaFoldDB" id="A0A182T4L7"/>
<keyword evidence="2" id="KW-0732">Signal</keyword>
<evidence type="ECO:0000256" key="4">
    <source>
        <dbReference type="SAM" id="MobiDB-lite"/>
    </source>
</evidence>
<dbReference type="PROSITE" id="PS51450">
    <property type="entry name" value="LRR"/>
    <property type="match status" value="1"/>
</dbReference>
<dbReference type="InterPro" id="IPR003591">
    <property type="entry name" value="Leu-rich_rpt_typical-subtyp"/>
</dbReference>
<evidence type="ECO:0000313" key="5">
    <source>
        <dbReference type="EnsemblMetazoa" id="AMAM019528-PA"/>
    </source>
</evidence>
<feature type="compositionally biased region" description="Polar residues" evidence="4">
    <location>
        <begin position="345"/>
        <end position="354"/>
    </location>
</feature>